<name>A0ABU2EFV7_9BURK</name>
<protein>
    <submittedName>
        <fullName evidence="1">Uncharacterized protein</fullName>
    </submittedName>
</protein>
<accession>A0ABU2EFV7</accession>
<dbReference type="Proteomes" id="UP001246576">
    <property type="component" value="Unassembled WGS sequence"/>
</dbReference>
<organism evidence="1 2">
    <name type="scientific">Herbaspirillum huttiense subsp. lycopersici</name>
    <dbReference type="NCBI Taxonomy" id="3074428"/>
    <lineage>
        <taxon>Bacteria</taxon>
        <taxon>Pseudomonadati</taxon>
        <taxon>Pseudomonadota</taxon>
        <taxon>Betaproteobacteria</taxon>
        <taxon>Burkholderiales</taxon>
        <taxon>Oxalobacteraceae</taxon>
        <taxon>Herbaspirillum</taxon>
    </lineage>
</organism>
<gene>
    <name evidence="1" type="ORF">RI048_02210</name>
</gene>
<sequence>MASSTKNVKLGVCKLFYGGADLGFTKGGVDVEVKTDTHKSQVDQLGKTTINEYIMGRDVSVKAPLAETTIENLVMIMPGAKIATVGGVAASGSITIANNPAAGDTIVVNGDTFTFKVAATAPNEVSIGATAAATASNLATVLNAWTGQGASKATYTANAAVVSILYGAAIIYGTDGNKSVEGNSFTLGAGTAGAKVTLSGATLSGGVDATSKSVNVVVGTGIDLLTIAKELRLHPVAKPDADKSEDFVIPLAGTPGALKFAYKLEDERIYDCEFTGYPDAAGNLFYIGR</sequence>
<comment type="caution">
    <text evidence="1">The sequence shown here is derived from an EMBL/GenBank/DDBJ whole genome shotgun (WGS) entry which is preliminary data.</text>
</comment>
<reference evidence="1" key="1">
    <citation type="submission" date="2023-09" db="EMBL/GenBank/DDBJ databases">
        <title>Description of first Herbaspirillum huttiense subsp. nephrolepsisexaltata and Herbaspirillum huttiense subsp. lycopersicon.</title>
        <authorList>
            <person name="Poudel M."/>
            <person name="Sharma A."/>
            <person name="Goss E."/>
            <person name="Tapia J.H."/>
            <person name="Harmon C.M."/>
            <person name="Jones J.B."/>
        </authorList>
    </citation>
    <scope>NUCLEOTIDE SEQUENCE</scope>
    <source>
        <strain evidence="1">SE1</strain>
    </source>
</reference>
<proteinExistence type="predicted"/>
<evidence type="ECO:0000313" key="2">
    <source>
        <dbReference type="Proteomes" id="UP001246576"/>
    </source>
</evidence>
<evidence type="ECO:0000313" key="1">
    <source>
        <dbReference type="EMBL" id="MDR9847018.1"/>
    </source>
</evidence>
<dbReference type="EMBL" id="JAVLSJ010000001">
    <property type="protein sequence ID" value="MDR9847018.1"/>
    <property type="molecule type" value="Genomic_DNA"/>
</dbReference>
<keyword evidence="2" id="KW-1185">Reference proteome</keyword>
<dbReference type="RefSeq" id="WP_310839440.1">
    <property type="nucleotide sequence ID" value="NZ_JAVLSJ010000001.1"/>
</dbReference>